<dbReference type="Pfam" id="PF12161">
    <property type="entry name" value="HsdM_N"/>
    <property type="match status" value="1"/>
</dbReference>
<evidence type="ECO:0000256" key="3">
    <source>
        <dbReference type="ARBA" id="ARBA00022679"/>
    </source>
</evidence>
<keyword evidence="5" id="KW-0680">Restriction system</keyword>
<dbReference type="GO" id="GO:0009007">
    <property type="term" value="F:site-specific DNA-methyltransferase (adenine-specific) activity"/>
    <property type="evidence" value="ECO:0007669"/>
    <property type="project" value="UniProtKB-EC"/>
</dbReference>
<keyword evidence="3 9" id="KW-0808">Transferase</keyword>
<comment type="caution">
    <text evidence="9">The sequence shown here is derived from an EMBL/GenBank/DDBJ whole genome shotgun (WGS) entry which is preliminary data.</text>
</comment>
<gene>
    <name evidence="9" type="ORF">D9548_13375</name>
</gene>
<sequence>MNFSDKVSLIWNTAELLRGDYKQSDYGKVILPLTVIRRLDCVLEPTKDAVLEKYKTMQEPLTLFNQRILYRVANAPFYNVSPFTLKSLKNYPNLLADNFRTYLNGFSENVREILRHFDFDVHIQRLSESNLLYLVLDEFLKINLHPDVVSNIEMGYIFEELIRRFSEQSNETAGEHFTPREVIKLMVNILFDADKEALTGEKVVRKIYDPACGTGGMLAVAHEYLRKLNPTMNIEVFGQELNPESYAICKADMLIKGLNASNIKFGNSFTQDGLENEQFHYFLSNPPFGVDWKKVQKEIEKEHKELGYSGRFGAGLPRVSDGSLLFLQHMISKMKPGESRIAIVLNGSPLFTGGAGSGESEIRRWIIENDWLEAIIALPTDLFYNTGIATYVWILSNHKSPERQGKIQLINAVDFYQKMRKSLGNKRNELTEEHIQKIVELYSFFEENEYSKIFDNEDFGYRRITIERPLL</sequence>
<evidence type="ECO:0000256" key="4">
    <source>
        <dbReference type="ARBA" id="ARBA00022691"/>
    </source>
</evidence>
<dbReference type="GO" id="GO:0032259">
    <property type="term" value="P:methylation"/>
    <property type="evidence" value="ECO:0007669"/>
    <property type="project" value="UniProtKB-KW"/>
</dbReference>
<evidence type="ECO:0000256" key="2">
    <source>
        <dbReference type="ARBA" id="ARBA00022603"/>
    </source>
</evidence>
<evidence type="ECO:0000259" key="7">
    <source>
        <dbReference type="Pfam" id="PF02384"/>
    </source>
</evidence>
<dbReference type="SUPFAM" id="SSF53335">
    <property type="entry name" value="S-adenosyl-L-methionine-dependent methyltransferases"/>
    <property type="match status" value="1"/>
</dbReference>
<dbReference type="EC" id="2.1.1.72" evidence="1"/>
<dbReference type="PRINTS" id="PR00507">
    <property type="entry name" value="N12N6MTFRASE"/>
</dbReference>
<comment type="catalytic activity">
    <reaction evidence="6">
        <text>a 2'-deoxyadenosine in DNA + S-adenosyl-L-methionine = an N(6)-methyl-2'-deoxyadenosine in DNA + S-adenosyl-L-homocysteine + H(+)</text>
        <dbReference type="Rhea" id="RHEA:15197"/>
        <dbReference type="Rhea" id="RHEA-COMP:12418"/>
        <dbReference type="Rhea" id="RHEA-COMP:12419"/>
        <dbReference type="ChEBI" id="CHEBI:15378"/>
        <dbReference type="ChEBI" id="CHEBI:57856"/>
        <dbReference type="ChEBI" id="CHEBI:59789"/>
        <dbReference type="ChEBI" id="CHEBI:90615"/>
        <dbReference type="ChEBI" id="CHEBI:90616"/>
        <dbReference type="EC" id="2.1.1.72"/>
    </reaction>
</comment>
<evidence type="ECO:0000256" key="5">
    <source>
        <dbReference type="ARBA" id="ARBA00022747"/>
    </source>
</evidence>
<keyword evidence="2 9" id="KW-0489">Methyltransferase</keyword>
<dbReference type="GO" id="GO:0009307">
    <property type="term" value="P:DNA restriction-modification system"/>
    <property type="evidence" value="ECO:0007669"/>
    <property type="project" value="UniProtKB-KW"/>
</dbReference>
<dbReference type="RefSeq" id="WP_121650149.1">
    <property type="nucleotide sequence ID" value="NZ_RCTJ01000068.1"/>
</dbReference>
<feature type="domain" description="DNA methylase adenine-specific" evidence="7">
    <location>
        <begin position="154"/>
        <end position="457"/>
    </location>
</feature>
<evidence type="ECO:0000256" key="1">
    <source>
        <dbReference type="ARBA" id="ARBA00011900"/>
    </source>
</evidence>
<evidence type="ECO:0000313" key="10">
    <source>
        <dbReference type="Proteomes" id="UP000266922"/>
    </source>
</evidence>
<dbReference type="PANTHER" id="PTHR42933:SF3">
    <property type="entry name" value="TYPE I RESTRICTION ENZYME MJAVIII METHYLASE SUBUNIT"/>
    <property type="match status" value="1"/>
</dbReference>
<dbReference type="AlphaFoldDB" id="A0A3L7DAQ8"/>
<evidence type="ECO:0000313" key="9">
    <source>
        <dbReference type="EMBL" id="RLQ13132.1"/>
    </source>
</evidence>
<dbReference type="InterPro" id="IPR051537">
    <property type="entry name" value="DNA_Adenine_Mtase"/>
</dbReference>
<accession>A0A3L7DAQ8</accession>
<feature type="domain" description="N6 adenine-specific DNA methyltransferase N-terminal" evidence="8">
    <location>
        <begin position="9"/>
        <end position="139"/>
    </location>
</feature>
<name>A0A3L7DAQ8_GEOSE</name>
<dbReference type="InterPro" id="IPR029063">
    <property type="entry name" value="SAM-dependent_MTases_sf"/>
</dbReference>
<evidence type="ECO:0000256" key="6">
    <source>
        <dbReference type="ARBA" id="ARBA00047942"/>
    </source>
</evidence>
<evidence type="ECO:0000259" key="8">
    <source>
        <dbReference type="Pfam" id="PF12161"/>
    </source>
</evidence>
<dbReference type="Pfam" id="PF02384">
    <property type="entry name" value="N6_Mtase"/>
    <property type="match status" value="1"/>
</dbReference>
<dbReference type="PANTHER" id="PTHR42933">
    <property type="entry name" value="SLR6095 PROTEIN"/>
    <property type="match status" value="1"/>
</dbReference>
<dbReference type="GO" id="GO:0008170">
    <property type="term" value="F:N-methyltransferase activity"/>
    <property type="evidence" value="ECO:0007669"/>
    <property type="project" value="InterPro"/>
</dbReference>
<dbReference type="InterPro" id="IPR003356">
    <property type="entry name" value="DNA_methylase_A-5"/>
</dbReference>
<dbReference type="CDD" id="cd02440">
    <property type="entry name" value="AdoMet_MTases"/>
    <property type="match status" value="1"/>
</dbReference>
<dbReference type="GO" id="GO:0003677">
    <property type="term" value="F:DNA binding"/>
    <property type="evidence" value="ECO:0007669"/>
    <property type="project" value="InterPro"/>
</dbReference>
<protein>
    <recommendedName>
        <fullName evidence="1">site-specific DNA-methyltransferase (adenine-specific)</fullName>
        <ecNumber evidence="1">2.1.1.72</ecNumber>
    </recommendedName>
</protein>
<dbReference type="Proteomes" id="UP000266922">
    <property type="component" value="Unassembled WGS sequence"/>
</dbReference>
<dbReference type="InterPro" id="IPR022749">
    <property type="entry name" value="D12N6_MeTrfase_N"/>
</dbReference>
<organism evidence="9 10">
    <name type="scientific">Geobacillus stearothermophilus</name>
    <name type="common">Bacillus stearothermophilus</name>
    <dbReference type="NCBI Taxonomy" id="1422"/>
    <lineage>
        <taxon>Bacteria</taxon>
        <taxon>Bacillati</taxon>
        <taxon>Bacillota</taxon>
        <taxon>Bacilli</taxon>
        <taxon>Bacillales</taxon>
        <taxon>Anoxybacillaceae</taxon>
        <taxon>Geobacillus</taxon>
    </lineage>
</organism>
<reference evidence="9 10" key="1">
    <citation type="submission" date="2018-10" db="EMBL/GenBank/DDBJ databases">
        <title>Geobacillus stearothermophilus in processing lines of powdered infant formula.</title>
        <authorList>
            <person name="Rhee M.S."/>
            <person name="Choi I.-G."/>
            <person name="Cho T.J."/>
            <person name="Park B."/>
        </authorList>
    </citation>
    <scope>NUCLEOTIDE SEQUENCE [LARGE SCALE GENOMIC DNA]</scope>
    <source>
        <strain evidence="9 10">FHS-PPGT130</strain>
    </source>
</reference>
<dbReference type="EMBL" id="RCTJ01000068">
    <property type="protein sequence ID" value="RLQ13132.1"/>
    <property type="molecule type" value="Genomic_DNA"/>
</dbReference>
<proteinExistence type="predicted"/>
<keyword evidence="4" id="KW-0949">S-adenosyl-L-methionine</keyword>
<dbReference type="Gene3D" id="3.40.50.150">
    <property type="entry name" value="Vaccinia Virus protein VP39"/>
    <property type="match status" value="1"/>
</dbReference>